<dbReference type="GO" id="GO:0003810">
    <property type="term" value="F:protein-glutamine gamma-glutamyltransferase activity"/>
    <property type="evidence" value="ECO:0007669"/>
    <property type="project" value="UniProtKB-EC"/>
</dbReference>
<keyword evidence="2" id="KW-0749">Sporulation</keyword>
<gene>
    <name evidence="3" type="ORF">GNP93_11090</name>
</gene>
<dbReference type="EMBL" id="WNZX01000008">
    <property type="protein sequence ID" value="MUG71223.1"/>
    <property type="molecule type" value="Genomic_DNA"/>
</dbReference>
<dbReference type="Pfam" id="PF20085">
    <property type="entry name" value="TGL"/>
    <property type="match status" value="1"/>
</dbReference>
<keyword evidence="4" id="KW-1185">Reference proteome</keyword>
<proteinExistence type="inferred from homology"/>
<dbReference type="EC" id="2.3.2.13" evidence="3"/>
<dbReference type="GO" id="GO:0030435">
    <property type="term" value="P:sporulation resulting in formation of a cellular spore"/>
    <property type="evidence" value="ECO:0007669"/>
    <property type="project" value="UniProtKB-KW"/>
</dbReference>
<dbReference type="NCBIfam" id="NF002869">
    <property type="entry name" value="PRK03187.1"/>
    <property type="match status" value="1"/>
</dbReference>
<dbReference type="Proteomes" id="UP000450917">
    <property type="component" value="Unassembled WGS sequence"/>
</dbReference>
<accession>A0A7X2ZA99</accession>
<evidence type="ECO:0000313" key="4">
    <source>
        <dbReference type="Proteomes" id="UP000450917"/>
    </source>
</evidence>
<dbReference type="AlphaFoldDB" id="A0A7X2ZA99"/>
<keyword evidence="3" id="KW-0012">Acyltransferase</keyword>
<comment type="caution">
    <text evidence="3">The sequence shown here is derived from an EMBL/GenBank/DDBJ whole genome shotgun (WGS) entry which is preliminary data.</text>
</comment>
<evidence type="ECO:0000313" key="3">
    <source>
        <dbReference type="EMBL" id="MUG71223.1"/>
    </source>
</evidence>
<dbReference type="InterPro" id="IPR020916">
    <property type="entry name" value="Gln_gamma-glutamylTfrase_bac"/>
</dbReference>
<reference evidence="3 4" key="1">
    <citation type="submission" date="2019-11" db="EMBL/GenBank/DDBJ databases">
        <title>Draft genome sequences of five Paenibacillus species of dairy origin.</title>
        <authorList>
            <person name="Olajide A.M."/>
            <person name="Chen S."/>
            <person name="Lapointe G."/>
        </authorList>
    </citation>
    <scope>NUCLEOTIDE SEQUENCE [LARGE SCALE GENOMIC DNA]</scope>
    <source>
        <strain evidence="3 4">2CS3</strain>
    </source>
</reference>
<keyword evidence="1 3" id="KW-0808">Transferase</keyword>
<dbReference type="HAMAP" id="MF_00727">
    <property type="entry name" value="Tgl"/>
    <property type="match status" value="1"/>
</dbReference>
<evidence type="ECO:0000256" key="2">
    <source>
        <dbReference type="ARBA" id="ARBA00022969"/>
    </source>
</evidence>
<protein>
    <submittedName>
        <fullName evidence="3">Protein-glutamine gamma-glutamyltransferase</fullName>
        <ecNumber evidence="3">2.3.2.13</ecNumber>
    </submittedName>
</protein>
<organism evidence="3 4">
    <name type="scientific">Paenibacillus validus</name>
    <dbReference type="NCBI Taxonomy" id="44253"/>
    <lineage>
        <taxon>Bacteria</taxon>
        <taxon>Bacillati</taxon>
        <taxon>Bacillota</taxon>
        <taxon>Bacilli</taxon>
        <taxon>Bacillales</taxon>
        <taxon>Paenibacillaceae</taxon>
        <taxon>Paenibacillus</taxon>
    </lineage>
</organism>
<name>A0A7X2ZA99_9BACL</name>
<sequence>MVLIYIQGEPISPFHIVSSELEQSILQQKQLSRTPYYYASFEELRFELRVRAAIVHAALMLGESGAAFDTFENSRCNERFWTLDMKGGFRLKPTVHPSDAIEDIYIHGHFYAFECAMGIVVVLYKAVLDIIGREQFDRFFDRLYLYSWHHDADLKLITVHAEGEGIPGDVQYFKNPEVDPESMQWQGVNVIVMPGGRYFGHGTGVSSAWFIIRLLNRYRIPGAQISAYLMDETTFPNFKYLHQLANGNAAGLREPLSAGPGTIMGPGGLAPPDGGAGAGFGAARIGQGFGGEAAMGMGPASDGAGTFTHTYRLEARIGSRTHLYG</sequence>
<evidence type="ECO:0000256" key="1">
    <source>
        <dbReference type="ARBA" id="ARBA00022679"/>
    </source>
</evidence>